<accession>A0A9P9AET7</accession>
<proteinExistence type="predicted"/>
<sequence length="261" mass="29047">MRRRARTRPVDRPARIKGSTIHGQRVGETAPCLKAAIPWEDGLCPDLSSLACLSPVQNLARGRGRHQLQERLLLCPLLQIDPIFPAHRQVLIRTSYYQWGRLHISSRSTQRRLMGGLVLSGLGELRLTKGYTNYRLLWNDAGRVVITAAAAADDNDIEKRRTATAAFVNGLMAEGSCSRPRRACLASPLPLFSWAPLRTARKKRGGFFGPQASFSRRLPPVSHLGLVPCPQHNPSESVWGAFSWTPSSRGATPDQRHHRKL</sequence>
<name>A0A9P9AET7_9PEZI</name>
<keyword evidence="2" id="KW-1185">Reference proteome</keyword>
<protein>
    <submittedName>
        <fullName evidence="1">Uncharacterized protein</fullName>
    </submittedName>
</protein>
<organism evidence="1 2">
    <name type="scientific">Plectosphaerella plurivora</name>
    <dbReference type="NCBI Taxonomy" id="936078"/>
    <lineage>
        <taxon>Eukaryota</taxon>
        <taxon>Fungi</taxon>
        <taxon>Dikarya</taxon>
        <taxon>Ascomycota</taxon>
        <taxon>Pezizomycotina</taxon>
        <taxon>Sordariomycetes</taxon>
        <taxon>Hypocreomycetidae</taxon>
        <taxon>Glomerellales</taxon>
        <taxon>Plectosphaerellaceae</taxon>
        <taxon>Plectosphaerella</taxon>
    </lineage>
</organism>
<comment type="caution">
    <text evidence="1">The sequence shown here is derived from an EMBL/GenBank/DDBJ whole genome shotgun (WGS) entry which is preliminary data.</text>
</comment>
<gene>
    <name evidence="1" type="ORF">F5X68DRAFT_70239</name>
</gene>
<evidence type="ECO:0000313" key="1">
    <source>
        <dbReference type="EMBL" id="KAH6690462.1"/>
    </source>
</evidence>
<evidence type="ECO:0000313" key="2">
    <source>
        <dbReference type="Proteomes" id="UP000770015"/>
    </source>
</evidence>
<dbReference type="EMBL" id="JAGSXJ010000006">
    <property type="protein sequence ID" value="KAH6690462.1"/>
    <property type="molecule type" value="Genomic_DNA"/>
</dbReference>
<reference evidence="1" key="1">
    <citation type="journal article" date="2021" name="Nat. Commun.">
        <title>Genetic determinants of endophytism in the Arabidopsis root mycobiome.</title>
        <authorList>
            <person name="Mesny F."/>
            <person name="Miyauchi S."/>
            <person name="Thiergart T."/>
            <person name="Pickel B."/>
            <person name="Atanasova L."/>
            <person name="Karlsson M."/>
            <person name="Huettel B."/>
            <person name="Barry K.W."/>
            <person name="Haridas S."/>
            <person name="Chen C."/>
            <person name="Bauer D."/>
            <person name="Andreopoulos W."/>
            <person name="Pangilinan J."/>
            <person name="LaButti K."/>
            <person name="Riley R."/>
            <person name="Lipzen A."/>
            <person name="Clum A."/>
            <person name="Drula E."/>
            <person name="Henrissat B."/>
            <person name="Kohler A."/>
            <person name="Grigoriev I.V."/>
            <person name="Martin F.M."/>
            <person name="Hacquard S."/>
        </authorList>
    </citation>
    <scope>NUCLEOTIDE SEQUENCE</scope>
    <source>
        <strain evidence="1">MPI-SDFR-AT-0117</strain>
    </source>
</reference>
<dbReference type="Proteomes" id="UP000770015">
    <property type="component" value="Unassembled WGS sequence"/>
</dbReference>
<dbReference type="AlphaFoldDB" id="A0A9P9AET7"/>